<accession>A0ABN2W0Y6</accession>
<gene>
    <name evidence="7" type="ORF">GCM10009821_20130</name>
</gene>
<evidence type="ECO:0000313" key="8">
    <source>
        <dbReference type="Proteomes" id="UP001501480"/>
    </source>
</evidence>
<dbReference type="GO" id="GO:0004519">
    <property type="term" value="F:endonuclease activity"/>
    <property type="evidence" value="ECO:0007669"/>
    <property type="project" value="UniProtKB-KW"/>
</dbReference>
<dbReference type="SUPFAM" id="SSF52980">
    <property type="entry name" value="Restriction endonuclease-like"/>
    <property type="match status" value="1"/>
</dbReference>
<evidence type="ECO:0000256" key="6">
    <source>
        <dbReference type="ARBA" id="ARBA00029466"/>
    </source>
</evidence>
<organism evidence="7 8">
    <name type="scientific">Aeromicrobium halocynthiae</name>
    <dbReference type="NCBI Taxonomy" id="560557"/>
    <lineage>
        <taxon>Bacteria</taxon>
        <taxon>Bacillati</taxon>
        <taxon>Actinomycetota</taxon>
        <taxon>Actinomycetes</taxon>
        <taxon>Propionibacteriales</taxon>
        <taxon>Nocardioidaceae</taxon>
        <taxon>Aeromicrobium</taxon>
    </lineage>
</organism>
<name>A0ABN2W0Y6_9ACTN</name>
<dbReference type="Gene3D" id="3.40.960.10">
    <property type="entry name" value="VSR Endonuclease"/>
    <property type="match status" value="1"/>
</dbReference>
<dbReference type="InterPro" id="IPR004603">
    <property type="entry name" value="DNA_mismatch_endonuc_vsr"/>
</dbReference>
<keyword evidence="3" id="KW-0227">DNA damage</keyword>
<dbReference type="Proteomes" id="UP001501480">
    <property type="component" value="Unassembled WGS sequence"/>
</dbReference>
<keyword evidence="2 7" id="KW-0255">Endonuclease</keyword>
<keyword evidence="1" id="KW-0540">Nuclease</keyword>
<evidence type="ECO:0000313" key="7">
    <source>
        <dbReference type="EMBL" id="GAA2079844.1"/>
    </source>
</evidence>
<dbReference type="EMBL" id="BAAAPY010000006">
    <property type="protein sequence ID" value="GAA2079844.1"/>
    <property type="molecule type" value="Genomic_DNA"/>
</dbReference>
<evidence type="ECO:0000256" key="5">
    <source>
        <dbReference type="ARBA" id="ARBA00023204"/>
    </source>
</evidence>
<sequence length="149" mass="17208">MSWASSSNSRAIMRANRGRDTKPELAVRRLLHARGLRYRVDARPLEQLNRRADIVFRREMVAIFIDGCYWHGCLTHHTVSKSNAAYWSTKVSDNRNRDADTNLRLVQAGWTIFRAWEHEDVQAVAESIEDIVRHRRIDPTAAPITRLGS</sequence>
<keyword evidence="5" id="KW-0234">DNA repair</keyword>
<dbReference type="CDD" id="cd00221">
    <property type="entry name" value="Vsr"/>
    <property type="match status" value="1"/>
</dbReference>
<reference evidence="7 8" key="1">
    <citation type="journal article" date="2019" name="Int. J. Syst. Evol. Microbiol.">
        <title>The Global Catalogue of Microorganisms (GCM) 10K type strain sequencing project: providing services to taxonomists for standard genome sequencing and annotation.</title>
        <authorList>
            <consortium name="The Broad Institute Genomics Platform"/>
            <consortium name="The Broad Institute Genome Sequencing Center for Infectious Disease"/>
            <person name="Wu L."/>
            <person name="Ma J."/>
        </authorList>
    </citation>
    <scope>NUCLEOTIDE SEQUENCE [LARGE SCALE GENOMIC DNA]</scope>
    <source>
        <strain evidence="7 8">JCM 15749</strain>
    </source>
</reference>
<comment type="similarity">
    <text evidence="6">Belongs to the Vsr family.</text>
</comment>
<proteinExistence type="inferred from homology"/>
<protein>
    <submittedName>
        <fullName evidence="7">Very short patch repair endonuclease</fullName>
    </submittedName>
</protein>
<dbReference type="NCBIfam" id="TIGR00632">
    <property type="entry name" value="vsr"/>
    <property type="match status" value="1"/>
</dbReference>
<keyword evidence="4" id="KW-0378">Hydrolase</keyword>
<evidence type="ECO:0000256" key="1">
    <source>
        <dbReference type="ARBA" id="ARBA00022722"/>
    </source>
</evidence>
<keyword evidence="8" id="KW-1185">Reference proteome</keyword>
<dbReference type="Pfam" id="PF03852">
    <property type="entry name" value="Vsr"/>
    <property type="match status" value="1"/>
</dbReference>
<comment type="caution">
    <text evidence="7">The sequence shown here is derived from an EMBL/GenBank/DDBJ whole genome shotgun (WGS) entry which is preliminary data.</text>
</comment>
<evidence type="ECO:0000256" key="4">
    <source>
        <dbReference type="ARBA" id="ARBA00022801"/>
    </source>
</evidence>
<evidence type="ECO:0000256" key="2">
    <source>
        <dbReference type="ARBA" id="ARBA00022759"/>
    </source>
</evidence>
<evidence type="ECO:0000256" key="3">
    <source>
        <dbReference type="ARBA" id="ARBA00022763"/>
    </source>
</evidence>
<dbReference type="InterPro" id="IPR011335">
    <property type="entry name" value="Restrct_endonuc-II-like"/>
</dbReference>
<dbReference type="RefSeq" id="WP_344327625.1">
    <property type="nucleotide sequence ID" value="NZ_BAAAPY010000006.1"/>
</dbReference>